<accession>G0V9P6</accession>
<dbReference type="OMA" id="RAYEPWW"/>
<evidence type="ECO:0000313" key="1">
    <source>
        <dbReference type="EMBL" id="CCC68663.1"/>
    </source>
</evidence>
<proteinExistence type="predicted"/>
<dbReference type="RefSeq" id="XP_003675034.1">
    <property type="nucleotide sequence ID" value="XM_003674986.1"/>
</dbReference>
<dbReference type="KEGG" id="ncs:NCAS_0B05790"/>
<dbReference type="GeneID" id="96902220"/>
<dbReference type="STRING" id="1064592.G0V9P6"/>
<keyword evidence="2" id="KW-1185">Reference proteome</keyword>
<dbReference type="HOGENOM" id="CLU_1062057_0_0_1"/>
<dbReference type="InterPro" id="IPR036291">
    <property type="entry name" value="NAD(P)-bd_dom_sf"/>
</dbReference>
<reference evidence="1 2" key="1">
    <citation type="journal article" date="2011" name="Proc. Natl. Acad. Sci. U.S.A.">
        <title>Evolutionary erosion of yeast sex chromosomes by mating-type switching accidents.</title>
        <authorList>
            <person name="Gordon J.L."/>
            <person name="Armisen D."/>
            <person name="Proux-Wera E."/>
            <person name="Oheigeartaigh S.S."/>
            <person name="Byrne K.P."/>
            <person name="Wolfe K.H."/>
        </authorList>
    </citation>
    <scope>NUCLEOTIDE SEQUENCE [LARGE SCALE GENOMIC DNA]</scope>
    <source>
        <strain evidence="2">ATCC 76901 / BCRC 22586 / CBS 4309 / NBRC 1992 / NRRL Y-12630</strain>
    </source>
</reference>
<dbReference type="EMBL" id="HE576753">
    <property type="protein sequence ID" value="CCC68663.1"/>
    <property type="molecule type" value="Genomic_DNA"/>
</dbReference>
<evidence type="ECO:0000313" key="2">
    <source>
        <dbReference type="Proteomes" id="UP000001640"/>
    </source>
</evidence>
<dbReference type="OrthoDB" id="10253736at2759"/>
<protein>
    <submittedName>
        <fullName evidence="1">Uncharacterized protein</fullName>
    </submittedName>
</protein>
<dbReference type="Proteomes" id="UP000001640">
    <property type="component" value="Chromosome 2"/>
</dbReference>
<sequence length="274" mass="31615">MIRKLLCKILWGILNPVQPLNPKADKVLILGGSGTLLGQRLIVALLHSKIQIINIDFTNLDLEDVQDDTNYTYMNYNFLDNVENSGDSKCGKALKGICKDVTIFINNFQYGFETMYWKKDDISLGTDLFEFCYINNVLSFMNILKIFLNEKKHGSNDFCIINIGPQLNIEVPWSALGYLCSKSCTKQIMDALESELKQDNEHLKGSCLQINLTIFDTIEDWNKETFDFCTEIIELLNHRAHGETDLRGVQEVDYRCGIFNWSIREAKEVMQWWL</sequence>
<dbReference type="SUPFAM" id="SSF51735">
    <property type="entry name" value="NAD(P)-binding Rossmann-fold domains"/>
    <property type="match status" value="1"/>
</dbReference>
<name>G0V9P6_NAUCA</name>
<organism evidence="1 2">
    <name type="scientific">Naumovozyma castellii</name>
    <name type="common">Yeast</name>
    <name type="synonym">Saccharomyces castellii</name>
    <dbReference type="NCBI Taxonomy" id="27288"/>
    <lineage>
        <taxon>Eukaryota</taxon>
        <taxon>Fungi</taxon>
        <taxon>Dikarya</taxon>
        <taxon>Ascomycota</taxon>
        <taxon>Saccharomycotina</taxon>
        <taxon>Saccharomycetes</taxon>
        <taxon>Saccharomycetales</taxon>
        <taxon>Saccharomycetaceae</taxon>
        <taxon>Naumovozyma</taxon>
    </lineage>
</organism>
<reference key="2">
    <citation type="submission" date="2011-08" db="EMBL/GenBank/DDBJ databases">
        <title>Genome sequence of Naumovozyma castellii.</title>
        <authorList>
            <person name="Gordon J.L."/>
            <person name="Armisen D."/>
            <person name="Proux-Wera E."/>
            <person name="OhEigeartaigh S.S."/>
            <person name="Byrne K.P."/>
            <person name="Wolfe K.H."/>
        </authorList>
    </citation>
    <scope>NUCLEOTIDE SEQUENCE</scope>
    <source>
        <strain>Type strain:CBS 4309</strain>
    </source>
</reference>
<gene>
    <name evidence="1" type="primary">NCAS0B05790</name>
    <name evidence="1" type="ordered locus">NCAS_0B05790</name>
</gene>
<dbReference type="InParanoid" id="G0V9P6"/>
<dbReference type="Gene3D" id="3.40.50.720">
    <property type="entry name" value="NAD(P)-binding Rossmann-like Domain"/>
    <property type="match status" value="1"/>
</dbReference>
<dbReference type="AlphaFoldDB" id="G0V9P6"/>